<evidence type="ECO:0000256" key="4">
    <source>
        <dbReference type="ARBA" id="ARBA00014813"/>
    </source>
</evidence>
<dbReference type="OMA" id="FANEHRV"/>
<evidence type="ECO:0000256" key="12">
    <source>
        <dbReference type="ARBA" id="ARBA00023273"/>
    </source>
</evidence>
<feature type="coiled-coil region" evidence="14">
    <location>
        <begin position="334"/>
        <end position="391"/>
    </location>
</feature>
<dbReference type="OrthoDB" id="197839at2759"/>
<evidence type="ECO:0000256" key="9">
    <source>
        <dbReference type="ARBA" id="ARBA00023212"/>
    </source>
</evidence>
<dbReference type="PANTHER" id="PTHR19265">
    <property type="entry name" value="MEIOSIS-SPECIFIC NUCLEAR STRUCTURAL PROTEIN 1"/>
    <property type="match status" value="1"/>
</dbReference>
<evidence type="ECO:0000256" key="8">
    <source>
        <dbReference type="ARBA" id="ARBA00023069"/>
    </source>
</evidence>
<evidence type="ECO:0000256" key="1">
    <source>
        <dbReference type="ARBA" id="ARBA00004123"/>
    </source>
</evidence>
<keyword evidence="9" id="KW-0206">Cytoskeleton</keyword>
<keyword evidence="6" id="KW-0282">Flagellum</keyword>
<organism evidence="17 18">
    <name type="scientific">Orchesella cincta</name>
    <name type="common">Springtail</name>
    <name type="synonym">Podura cincta</name>
    <dbReference type="NCBI Taxonomy" id="48709"/>
    <lineage>
        <taxon>Eukaryota</taxon>
        <taxon>Metazoa</taxon>
        <taxon>Ecdysozoa</taxon>
        <taxon>Arthropoda</taxon>
        <taxon>Hexapoda</taxon>
        <taxon>Collembola</taxon>
        <taxon>Entomobryomorpha</taxon>
        <taxon>Entomobryoidea</taxon>
        <taxon>Orchesellidae</taxon>
        <taxon>Orchesellinae</taxon>
        <taxon>Orchesella</taxon>
    </lineage>
</organism>
<comment type="caution">
    <text evidence="17">The sequence shown here is derived from an EMBL/GenBank/DDBJ whole genome shotgun (WGS) entry which is preliminary data.</text>
</comment>
<dbReference type="Proteomes" id="UP000094527">
    <property type="component" value="Unassembled WGS sequence"/>
</dbReference>
<proteinExistence type="inferred from homology"/>
<feature type="domain" description="Trichohyalin-plectin-homology" evidence="16">
    <location>
        <begin position="147"/>
        <end position="492"/>
    </location>
</feature>
<keyword evidence="5" id="KW-0963">Cytoplasm</keyword>
<keyword evidence="11" id="KW-0469">Meiosis</keyword>
<dbReference type="PANTHER" id="PTHR19265:SF0">
    <property type="entry name" value="MEIOSIS-SPECIFIC NUCLEAR STRUCTURAL PROTEIN 1"/>
    <property type="match status" value="1"/>
</dbReference>
<evidence type="ECO:0000256" key="5">
    <source>
        <dbReference type="ARBA" id="ARBA00022490"/>
    </source>
</evidence>
<feature type="region of interest" description="Disordered" evidence="15">
    <location>
        <begin position="279"/>
        <end position="300"/>
    </location>
</feature>
<evidence type="ECO:0000256" key="10">
    <source>
        <dbReference type="ARBA" id="ARBA00023242"/>
    </source>
</evidence>
<dbReference type="EMBL" id="LJIJ01000183">
    <property type="protein sequence ID" value="ODN00863.1"/>
    <property type="molecule type" value="Genomic_DNA"/>
</dbReference>
<keyword evidence="8" id="KW-0969">Cilium</keyword>
<comment type="function">
    <text evidence="13">Microtubule inner protein (MIP) part of the dynein-decorated doublet microtubules (DMTs) in cilia axoneme, which is required for motile cilia beating. May play a role in the control of meiotic division and germ cell differentiation through regulation of pairing and recombination during meiosis. Required for sperm flagella assembly. May play a role in the assembly and function of the outer dynein arm-docking complex (ODA-DC). ODA-DC mediates outer dynein arms (ODA) binding onto the axonemal doublet microtubules.</text>
</comment>
<name>A0A1D2N6G7_ORCCI</name>
<keyword evidence="10" id="KW-0539">Nucleus</keyword>
<accession>A0A1D2N6G7</accession>
<sequence>MAQLPLKLLNECDHNYCVPSIQNPGSCQVPFACNPNVVCDNLEPADVRESLRLELIRQLKEKNYYELLMKKLDKSNYKMRKDEMFTRMQIEKNEKDFQDCLCRQEREKERRRGQICTEENFAAAMREMKDEEVRESAFRKQLKNCAPEIRELERQIRRAYYAKTLYAQRLEGDALKLEEKVRERDSYEMMLEQIEKFDQAERDKIQANFIKRKEYLTELKNQMEDVGSKMANKMDEMSKDRAMIDEIISTIKQEELQDLMEKVGKVKLYQSEINHFLHSREAHRERERQREDQEETRRRRYVEKKAEDEAAFKKAKEAQDAVKAAIVARAIERMMKEQFKQEEIEELRQELREEELAAELRQRELDDLARKQRQMIELKAAADEAIRMREERLAFEKKEEDEYRKQLMEKFAEDERLEQMSYQKRRQREREHRKQVEQMIAERRCIRAQEKEKDQHVLDCFNIETARRQALIDAERLRLLKKHGPEIIGFIPRGVIKDQKELENLGEPYLSYYRNPPLEPDPTTIDTEPCEEEIFKSMTLPKFGRY</sequence>
<keyword evidence="18" id="KW-1185">Reference proteome</keyword>
<evidence type="ECO:0000313" key="18">
    <source>
        <dbReference type="Proteomes" id="UP000094527"/>
    </source>
</evidence>
<dbReference type="InterPro" id="IPR043597">
    <property type="entry name" value="TPH_dom"/>
</dbReference>
<evidence type="ECO:0000256" key="14">
    <source>
        <dbReference type="SAM" id="Coils"/>
    </source>
</evidence>
<dbReference type="GO" id="GO:0005634">
    <property type="term" value="C:nucleus"/>
    <property type="evidence" value="ECO:0007669"/>
    <property type="project" value="UniProtKB-SubCell"/>
</dbReference>
<evidence type="ECO:0000256" key="7">
    <source>
        <dbReference type="ARBA" id="ARBA00023054"/>
    </source>
</evidence>
<gene>
    <name evidence="17" type="ORF">Ocin01_05813</name>
</gene>
<evidence type="ECO:0000256" key="15">
    <source>
        <dbReference type="SAM" id="MobiDB-lite"/>
    </source>
</evidence>
<comment type="subcellular location">
    <subcellularLocation>
        <location evidence="2">Cytoplasm</location>
        <location evidence="2">Cytoskeleton</location>
        <location evidence="2">Flagellum axoneme</location>
    </subcellularLocation>
    <subcellularLocation>
        <location evidence="1">Nucleus</location>
    </subcellularLocation>
</comment>
<dbReference type="InterPro" id="IPR026504">
    <property type="entry name" value="MNS1"/>
</dbReference>
<dbReference type="STRING" id="48709.A0A1D2N6G7"/>
<reference evidence="17 18" key="1">
    <citation type="journal article" date="2016" name="Genome Biol. Evol.">
        <title>Gene Family Evolution Reflects Adaptation to Soil Environmental Stressors in the Genome of the Collembolan Orchesella cincta.</title>
        <authorList>
            <person name="Faddeeva-Vakhrusheva A."/>
            <person name="Derks M.F."/>
            <person name="Anvar S.Y."/>
            <person name="Agamennone V."/>
            <person name="Suring W."/>
            <person name="Smit S."/>
            <person name="van Straalen N.M."/>
            <person name="Roelofs D."/>
        </authorList>
    </citation>
    <scope>NUCLEOTIDE SEQUENCE [LARGE SCALE GENOMIC DNA]</scope>
    <source>
        <tissue evidence="17">Mixed pool</tissue>
    </source>
</reference>
<evidence type="ECO:0000313" key="17">
    <source>
        <dbReference type="EMBL" id="ODN00863.1"/>
    </source>
</evidence>
<evidence type="ECO:0000256" key="2">
    <source>
        <dbReference type="ARBA" id="ARBA00004611"/>
    </source>
</evidence>
<dbReference type="AlphaFoldDB" id="A0A1D2N6G7"/>
<keyword evidence="12" id="KW-0966">Cell projection</keyword>
<evidence type="ECO:0000256" key="13">
    <source>
        <dbReference type="ARBA" id="ARBA00046114"/>
    </source>
</evidence>
<comment type="similarity">
    <text evidence="3">Belongs to the MNS1 family.</text>
</comment>
<evidence type="ECO:0000259" key="16">
    <source>
        <dbReference type="Pfam" id="PF13868"/>
    </source>
</evidence>
<dbReference type="Pfam" id="PF13868">
    <property type="entry name" value="TPH"/>
    <property type="match status" value="1"/>
</dbReference>
<evidence type="ECO:0000256" key="6">
    <source>
        <dbReference type="ARBA" id="ARBA00022846"/>
    </source>
</evidence>
<evidence type="ECO:0000256" key="3">
    <source>
        <dbReference type="ARBA" id="ARBA00009158"/>
    </source>
</evidence>
<keyword evidence="7 14" id="KW-0175">Coiled coil</keyword>
<protein>
    <recommendedName>
        <fullName evidence="4">Meiosis-specific nuclear structural protein 1</fullName>
    </recommendedName>
</protein>
<dbReference type="GO" id="GO:0051321">
    <property type="term" value="P:meiotic cell cycle"/>
    <property type="evidence" value="ECO:0007669"/>
    <property type="project" value="UniProtKB-KW"/>
</dbReference>
<evidence type="ECO:0000256" key="11">
    <source>
        <dbReference type="ARBA" id="ARBA00023254"/>
    </source>
</evidence>